<dbReference type="EMBL" id="JADKPN010000001">
    <property type="protein sequence ID" value="MBF4761744.1"/>
    <property type="molecule type" value="Genomic_DNA"/>
</dbReference>
<keyword evidence="3" id="KW-1185">Reference proteome</keyword>
<evidence type="ECO:0000256" key="1">
    <source>
        <dbReference type="SAM" id="Phobius"/>
    </source>
</evidence>
<feature type="transmembrane region" description="Helical" evidence="1">
    <location>
        <begin position="25"/>
        <end position="50"/>
    </location>
</feature>
<name>A0A930YGA1_9ACTN</name>
<feature type="transmembrane region" description="Helical" evidence="1">
    <location>
        <begin position="237"/>
        <end position="255"/>
    </location>
</feature>
<sequence>MTTTYRYVSDGSLLDGMHRDGLARLLNPLVVSGFVVACLGFGVVLSLVTYESSLPTYLGKVLLIGLFWGALELLAVVVCVAVMVPTVRVLSRRVLARNYAAGLVTEVDLGDDALVVRRAAGSRTVPYGTVAQIKRRRAFLSIAVRGSLRPVLLPAEILPDDALDYVRTRSRGRVPAASVPPVAGEPSRRFVAPAGWAAHLAAVHLRSTLTGRAFWTRLGVALAVTGVAAVLGHPAWLVLAPAFAVLFVAVSYVQARRAFASAVPDGTEATTEFLEDRFISRNHGGVREIRYDDVRSVEVHGDVVRLRIGSLPGAMLIARALVTDDGLERLRRAPAG</sequence>
<feature type="transmembrane region" description="Helical" evidence="1">
    <location>
        <begin position="214"/>
        <end position="231"/>
    </location>
</feature>
<feature type="transmembrane region" description="Helical" evidence="1">
    <location>
        <begin position="62"/>
        <end position="84"/>
    </location>
</feature>
<protein>
    <submittedName>
        <fullName evidence="2">Uncharacterized protein</fullName>
    </submittedName>
</protein>
<dbReference type="AlphaFoldDB" id="A0A930YGA1"/>
<keyword evidence="1" id="KW-0812">Transmembrane</keyword>
<reference evidence="2" key="1">
    <citation type="submission" date="2020-11" db="EMBL/GenBank/DDBJ databases">
        <title>Nocardioides sp. nov., isolated from Soil of Cynanchum wilfordii Hemsley rhizosphere.</title>
        <authorList>
            <person name="Lee J.-S."/>
            <person name="Suh M.K."/>
            <person name="Kim J.-S."/>
        </authorList>
    </citation>
    <scope>NUCLEOTIDE SEQUENCE</scope>
    <source>
        <strain evidence="2">KCTC 19275</strain>
    </source>
</reference>
<accession>A0A930YGA1</accession>
<gene>
    <name evidence="2" type="ORF">ISU07_01280</name>
</gene>
<keyword evidence="1" id="KW-1133">Transmembrane helix</keyword>
<organism evidence="2 3">
    <name type="scientific">Nocardioides islandensis</name>
    <dbReference type="NCBI Taxonomy" id="433663"/>
    <lineage>
        <taxon>Bacteria</taxon>
        <taxon>Bacillati</taxon>
        <taxon>Actinomycetota</taxon>
        <taxon>Actinomycetes</taxon>
        <taxon>Propionibacteriales</taxon>
        <taxon>Nocardioidaceae</taxon>
        <taxon>Nocardioides</taxon>
    </lineage>
</organism>
<evidence type="ECO:0000313" key="3">
    <source>
        <dbReference type="Proteomes" id="UP000640489"/>
    </source>
</evidence>
<proteinExistence type="predicted"/>
<dbReference type="Proteomes" id="UP000640489">
    <property type="component" value="Unassembled WGS sequence"/>
</dbReference>
<dbReference type="RefSeq" id="WP_194704938.1">
    <property type="nucleotide sequence ID" value="NZ_JADKPN010000001.1"/>
</dbReference>
<keyword evidence="1" id="KW-0472">Membrane</keyword>
<evidence type="ECO:0000313" key="2">
    <source>
        <dbReference type="EMBL" id="MBF4761744.1"/>
    </source>
</evidence>
<comment type="caution">
    <text evidence="2">The sequence shown here is derived from an EMBL/GenBank/DDBJ whole genome shotgun (WGS) entry which is preliminary data.</text>
</comment>